<gene>
    <name evidence="1" type="ORF">HER39_20625</name>
</gene>
<feature type="non-terminal residue" evidence="1">
    <location>
        <position position="1"/>
    </location>
</feature>
<keyword evidence="2" id="KW-1185">Reference proteome</keyword>
<feature type="non-terminal residue" evidence="1">
    <location>
        <position position="59"/>
    </location>
</feature>
<dbReference type="EMBL" id="JAAZSR010000872">
    <property type="protein sequence ID" value="NKX52933.1"/>
    <property type="molecule type" value="Genomic_DNA"/>
</dbReference>
<dbReference type="Gene3D" id="2.40.110.10">
    <property type="entry name" value="Butyryl-CoA Dehydrogenase, subunit A, domain 2"/>
    <property type="match status" value="1"/>
</dbReference>
<proteinExistence type="predicted"/>
<accession>A0ABX1JUD6</accession>
<evidence type="ECO:0000313" key="2">
    <source>
        <dbReference type="Proteomes" id="UP000523795"/>
    </source>
</evidence>
<dbReference type="Proteomes" id="UP000523795">
    <property type="component" value="Unassembled WGS sequence"/>
</dbReference>
<protein>
    <submittedName>
        <fullName evidence="1">Acyl-CoA dehydrogenase</fullName>
    </submittedName>
</protein>
<sequence>HFMATAYLPGEEPGDPERRVWMILRRADYEVQDDWGRVIGMRGSGSNSIKAEKAFVPDY</sequence>
<reference evidence="1 2" key="1">
    <citation type="submission" date="2020-04" db="EMBL/GenBank/DDBJ databases">
        <authorList>
            <person name="Liu S."/>
        </authorList>
    </citation>
    <scope>NUCLEOTIDE SEQUENCE [LARGE SCALE GENOMIC DNA]</scope>
    <source>
        <strain evidence="1 2">CGMCC 1.15091</strain>
    </source>
</reference>
<comment type="caution">
    <text evidence="1">The sequence shown here is derived from an EMBL/GenBank/DDBJ whole genome shotgun (WGS) entry which is preliminary data.</text>
</comment>
<organism evidence="1 2">
    <name type="scientific">Arthrobacter deserti</name>
    <dbReference type="NCBI Taxonomy" id="1742687"/>
    <lineage>
        <taxon>Bacteria</taxon>
        <taxon>Bacillati</taxon>
        <taxon>Actinomycetota</taxon>
        <taxon>Actinomycetes</taxon>
        <taxon>Micrococcales</taxon>
        <taxon>Micrococcaceae</taxon>
        <taxon>Arthrobacter</taxon>
    </lineage>
</organism>
<evidence type="ECO:0000313" key="1">
    <source>
        <dbReference type="EMBL" id="NKX52933.1"/>
    </source>
</evidence>
<dbReference type="InterPro" id="IPR046373">
    <property type="entry name" value="Acyl-CoA_Oxase/DH_mid-dom_sf"/>
</dbReference>
<name>A0ABX1JUD6_9MICC</name>